<accession>A0A1V9Y1D6</accession>
<gene>
    <name evidence="2" type="ORF">BIW11_05691</name>
</gene>
<feature type="region of interest" description="Disordered" evidence="1">
    <location>
        <begin position="102"/>
        <end position="129"/>
    </location>
</feature>
<feature type="region of interest" description="Disordered" evidence="1">
    <location>
        <begin position="68"/>
        <end position="88"/>
    </location>
</feature>
<feature type="region of interest" description="Disordered" evidence="1">
    <location>
        <begin position="10"/>
        <end position="29"/>
    </location>
</feature>
<evidence type="ECO:0000313" key="2">
    <source>
        <dbReference type="EMBL" id="OQR79503.1"/>
    </source>
</evidence>
<comment type="caution">
    <text evidence="2">The sequence shown here is derived from an EMBL/GenBank/DDBJ whole genome shotgun (WGS) entry which is preliminary data.</text>
</comment>
<reference evidence="2 3" key="1">
    <citation type="journal article" date="2017" name="Gigascience">
        <title>Draft genome of the honey bee ectoparasitic mite, Tropilaelaps mercedesae, is shaped by the parasitic life history.</title>
        <authorList>
            <person name="Dong X."/>
            <person name="Armstrong S.D."/>
            <person name="Xia D."/>
            <person name="Makepeace B.L."/>
            <person name="Darby A.C."/>
            <person name="Kadowaki T."/>
        </authorList>
    </citation>
    <scope>NUCLEOTIDE SEQUENCE [LARGE SCALE GENOMIC DNA]</scope>
    <source>
        <strain evidence="2">Wuxi-XJTLU</strain>
    </source>
</reference>
<organism evidence="2 3">
    <name type="scientific">Tropilaelaps mercedesae</name>
    <dbReference type="NCBI Taxonomy" id="418985"/>
    <lineage>
        <taxon>Eukaryota</taxon>
        <taxon>Metazoa</taxon>
        <taxon>Ecdysozoa</taxon>
        <taxon>Arthropoda</taxon>
        <taxon>Chelicerata</taxon>
        <taxon>Arachnida</taxon>
        <taxon>Acari</taxon>
        <taxon>Parasitiformes</taxon>
        <taxon>Mesostigmata</taxon>
        <taxon>Gamasina</taxon>
        <taxon>Dermanyssoidea</taxon>
        <taxon>Laelapidae</taxon>
        <taxon>Tropilaelaps</taxon>
    </lineage>
</organism>
<feature type="region of interest" description="Disordered" evidence="1">
    <location>
        <begin position="217"/>
        <end position="256"/>
    </location>
</feature>
<dbReference type="AlphaFoldDB" id="A0A1V9Y1D6"/>
<feature type="compositionally biased region" description="Polar residues" evidence="1">
    <location>
        <begin position="74"/>
        <end position="83"/>
    </location>
</feature>
<proteinExistence type="predicted"/>
<dbReference type="EMBL" id="MNPL01001035">
    <property type="protein sequence ID" value="OQR79503.1"/>
    <property type="molecule type" value="Genomic_DNA"/>
</dbReference>
<protein>
    <submittedName>
        <fullName evidence="2">Uncharacterized protein</fullName>
    </submittedName>
</protein>
<sequence>MVQCELNIMQQNELEEEKPATETPPFRPKPRHPFILPTSVSPPPPVRFFGNRIIRPVINSAAGHFVPTKPLMTQDGNPSQNGSKLDAFPSSVTAQPVINRVPSKEAPSTPNQPASQTNSSTTNGGAIRGNQTTTVRIVPANDVAAIAKDHDVPSHLSRGSASTTERQLLERTIKLSHGRHFLKIVQAPGELLTRVSLQPFPLQQQDNETVTSAIQDNGVRQTHSSQPRKAFSFRPHRAPSSQQLSVQEEDTDHEEIAPSELPPAVHEAIRQGFPGREIKRVFKHSQNSRPVLVLGSRSDLFFGTALNYSYDNSPGTALKCGSDLFFWHSPELQL</sequence>
<dbReference type="InParanoid" id="A0A1V9Y1D6"/>
<evidence type="ECO:0000313" key="3">
    <source>
        <dbReference type="Proteomes" id="UP000192247"/>
    </source>
</evidence>
<keyword evidence="3" id="KW-1185">Reference proteome</keyword>
<name>A0A1V9Y1D6_9ACAR</name>
<dbReference type="Proteomes" id="UP000192247">
    <property type="component" value="Unassembled WGS sequence"/>
</dbReference>
<evidence type="ECO:0000256" key="1">
    <source>
        <dbReference type="SAM" id="MobiDB-lite"/>
    </source>
</evidence>
<feature type="compositionally biased region" description="Polar residues" evidence="1">
    <location>
        <begin position="217"/>
        <end position="227"/>
    </location>
</feature>
<feature type="compositionally biased region" description="Polar residues" evidence="1">
    <location>
        <begin position="106"/>
        <end position="129"/>
    </location>
</feature>
<dbReference type="OrthoDB" id="10567307at2759"/>